<protein>
    <recommendedName>
        <fullName evidence="3">Sulfur carrier protein FdhD</fullName>
    </recommendedName>
</protein>
<comment type="function">
    <text evidence="3">Required for formate dehydrogenase (FDH) activity. Acts as a sulfur carrier protein that transfers sulfur from IscS to the molybdenum cofactor prior to its insertion into FDH.</text>
</comment>
<keyword evidence="5" id="KW-1185">Reference proteome</keyword>
<evidence type="ECO:0000313" key="4">
    <source>
        <dbReference type="EMBL" id="MBB4661602.1"/>
    </source>
</evidence>
<accession>A0A840IAF4</accession>
<dbReference type="AlphaFoldDB" id="A0A840IAF4"/>
<dbReference type="Gene3D" id="3.40.140.10">
    <property type="entry name" value="Cytidine Deaminase, domain 2"/>
    <property type="match status" value="1"/>
</dbReference>
<dbReference type="InterPro" id="IPR016193">
    <property type="entry name" value="Cytidine_deaminase-like"/>
</dbReference>
<comment type="similarity">
    <text evidence="3">Belongs to the FdhD family.</text>
</comment>
<dbReference type="InterPro" id="IPR003786">
    <property type="entry name" value="FdhD"/>
</dbReference>
<feature type="binding site" evidence="3">
    <location>
        <begin position="244"/>
        <end position="249"/>
    </location>
    <ligand>
        <name>Mo-bis(molybdopterin guanine dinucleotide)</name>
        <dbReference type="ChEBI" id="CHEBI:60539"/>
    </ligand>
</feature>
<dbReference type="NCBIfam" id="TIGR00129">
    <property type="entry name" value="fdhD_narQ"/>
    <property type="match status" value="1"/>
</dbReference>
<evidence type="ECO:0000256" key="2">
    <source>
        <dbReference type="ARBA" id="ARBA00023150"/>
    </source>
</evidence>
<keyword evidence="2 3" id="KW-0501">Molybdenum cofactor biosynthesis</keyword>
<sequence>MAGSAEDVKVRGMHAAIERDGVRDYVAVEEPLEIRVDGRPLAVTMRTPGDDERLAAGFLHGEGLIDRWPPIGPSGDLAANVVEVAGPLLRDPGARSFYTTSSCGVCGKGAIDQVAVDAPPLPLDADLPPLPRALLATLPERLVQPEFARTGGLHATGLFDRDGGPRCVREDVGRHNAFDKVVGWALERGELPLRDALLCVSGRLSFELVQKAVLAGAPVLVGVGAPTSLAVALARDRGLTLCGFARGGRVNVYSGEERVA</sequence>
<dbReference type="Pfam" id="PF02634">
    <property type="entry name" value="FdhD-NarQ"/>
    <property type="match status" value="1"/>
</dbReference>
<dbReference type="Proteomes" id="UP000585272">
    <property type="component" value="Unassembled WGS sequence"/>
</dbReference>
<name>A0A840IAF4_9ACTN</name>
<comment type="caution">
    <text evidence="4">The sequence shown here is derived from an EMBL/GenBank/DDBJ whole genome shotgun (WGS) entry which is preliminary data.</text>
</comment>
<dbReference type="PANTHER" id="PTHR30592:SF1">
    <property type="entry name" value="SULFUR CARRIER PROTEIN FDHD"/>
    <property type="match status" value="1"/>
</dbReference>
<reference evidence="4 5" key="1">
    <citation type="submission" date="2020-08" db="EMBL/GenBank/DDBJ databases">
        <title>Genomic Encyclopedia of Archaeal and Bacterial Type Strains, Phase II (KMG-II): from individual species to whole genera.</title>
        <authorList>
            <person name="Goeker M."/>
        </authorList>
    </citation>
    <scope>NUCLEOTIDE SEQUENCE [LARGE SCALE GENOMIC DNA]</scope>
    <source>
        <strain evidence="4 5">DSM 23288</strain>
    </source>
</reference>
<gene>
    <name evidence="3" type="primary">fdhD</name>
    <name evidence="4" type="ORF">BDZ31_001175</name>
</gene>
<feature type="active site" description="Cysteine persulfide intermediate" evidence="3">
    <location>
        <position position="103"/>
    </location>
</feature>
<dbReference type="SUPFAM" id="SSF53927">
    <property type="entry name" value="Cytidine deaminase-like"/>
    <property type="match status" value="1"/>
</dbReference>
<dbReference type="GO" id="GO:0016783">
    <property type="term" value="F:sulfurtransferase activity"/>
    <property type="evidence" value="ECO:0007669"/>
    <property type="project" value="InterPro"/>
</dbReference>
<evidence type="ECO:0000256" key="3">
    <source>
        <dbReference type="HAMAP-Rule" id="MF_00187"/>
    </source>
</evidence>
<dbReference type="GO" id="GO:0005737">
    <property type="term" value="C:cytoplasm"/>
    <property type="evidence" value="ECO:0007669"/>
    <property type="project" value="UniProtKB-SubCell"/>
</dbReference>
<dbReference type="HAMAP" id="MF_00187">
    <property type="entry name" value="FdhD"/>
    <property type="match status" value="1"/>
</dbReference>
<dbReference type="EMBL" id="JACHNU010000001">
    <property type="protein sequence ID" value="MBB4661602.1"/>
    <property type="molecule type" value="Genomic_DNA"/>
</dbReference>
<dbReference type="GO" id="GO:0097163">
    <property type="term" value="F:sulfur carrier activity"/>
    <property type="evidence" value="ECO:0007669"/>
    <property type="project" value="UniProtKB-UniRule"/>
</dbReference>
<evidence type="ECO:0000313" key="5">
    <source>
        <dbReference type="Proteomes" id="UP000585272"/>
    </source>
</evidence>
<dbReference type="Gene3D" id="3.10.20.10">
    <property type="match status" value="1"/>
</dbReference>
<comment type="subcellular location">
    <subcellularLocation>
        <location evidence="3">Cytoplasm</location>
    </subcellularLocation>
</comment>
<proteinExistence type="inferred from homology"/>
<dbReference type="GO" id="GO:0006777">
    <property type="term" value="P:Mo-molybdopterin cofactor biosynthetic process"/>
    <property type="evidence" value="ECO:0007669"/>
    <property type="project" value="UniProtKB-UniRule"/>
</dbReference>
<organism evidence="4 5">
    <name type="scientific">Conexibacter arvalis</name>
    <dbReference type="NCBI Taxonomy" id="912552"/>
    <lineage>
        <taxon>Bacteria</taxon>
        <taxon>Bacillati</taxon>
        <taxon>Actinomycetota</taxon>
        <taxon>Thermoleophilia</taxon>
        <taxon>Solirubrobacterales</taxon>
        <taxon>Conexibacteraceae</taxon>
        <taxon>Conexibacter</taxon>
    </lineage>
</organism>
<dbReference type="PIRSF" id="PIRSF015626">
    <property type="entry name" value="FdhD"/>
    <property type="match status" value="1"/>
</dbReference>
<dbReference type="PANTHER" id="PTHR30592">
    <property type="entry name" value="FORMATE DEHYDROGENASE"/>
    <property type="match status" value="1"/>
</dbReference>
<keyword evidence="1 3" id="KW-0963">Cytoplasm</keyword>
<evidence type="ECO:0000256" key="1">
    <source>
        <dbReference type="ARBA" id="ARBA00022490"/>
    </source>
</evidence>